<evidence type="ECO:0000259" key="7">
    <source>
        <dbReference type="Pfam" id="PF08801"/>
    </source>
</evidence>
<dbReference type="GO" id="GO:0006405">
    <property type="term" value="P:RNA export from nucleus"/>
    <property type="evidence" value="ECO:0007669"/>
    <property type="project" value="TreeGrafter"/>
</dbReference>
<dbReference type="InterPro" id="IPR014908">
    <property type="entry name" value="Nucleoporin_Nup133/Nup155_N"/>
</dbReference>
<dbReference type="Gene3D" id="1.20.58.1780">
    <property type="match status" value="1"/>
</dbReference>
<feature type="compositionally biased region" description="Polar residues" evidence="5">
    <location>
        <begin position="10"/>
        <end position="22"/>
    </location>
</feature>
<dbReference type="Gene3D" id="1.25.40.450">
    <property type="entry name" value="Nucleoporin, helical domain, N-terminal subdomain"/>
    <property type="match status" value="1"/>
</dbReference>
<evidence type="ECO:0000259" key="6">
    <source>
        <dbReference type="Pfam" id="PF03177"/>
    </source>
</evidence>
<dbReference type="Gene3D" id="1.20.120.1880">
    <property type="entry name" value="Nucleoporin, helical C-terminal domain"/>
    <property type="match status" value="1"/>
</dbReference>
<proteinExistence type="inferred from homology"/>
<dbReference type="Pfam" id="PF08801">
    <property type="entry name" value="Nucleoporin_N"/>
    <property type="match status" value="1"/>
</dbReference>
<accession>A0A9P6ESL8</accession>
<comment type="caution">
    <text evidence="8">The sequence shown here is derived from an EMBL/GenBank/DDBJ whole genome shotgun (WGS) entry which is preliminary data.</text>
</comment>
<dbReference type="InterPro" id="IPR042537">
    <property type="entry name" value="Nucleoporin_Nup155_C_2"/>
</dbReference>
<feature type="region of interest" description="Disordered" evidence="5">
    <location>
        <begin position="1"/>
        <end position="23"/>
    </location>
</feature>
<dbReference type="GO" id="GO:0036228">
    <property type="term" value="P:protein localization to nuclear inner membrane"/>
    <property type="evidence" value="ECO:0007669"/>
    <property type="project" value="TreeGrafter"/>
</dbReference>
<gene>
    <name evidence="8" type="ORF">CPB83DRAFT_779303</name>
</gene>
<evidence type="ECO:0000256" key="4">
    <source>
        <dbReference type="ARBA" id="ARBA00023242"/>
    </source>
</evidence>
<evidence type="ECO:0000256" key="5">
    <source>
        <dbReference type="SAM" id="MobiDB-lite"/>
    </source>
</evidence>
<name>A0A9P6ESL8_9AGAR</name>
<evidence type="ECO:0000313" key="9">
    <source>
        <dbReference type="Proteomes" id="UP000807306"/>
    </source>
</evidence>
<dbReference type="GO" id="GO:0044611">
    <property type="term" value="C:nuclear pore inner ring"/>
    <property type="evidence" value="ECO:0007669"/>
    <property type="project" value="TreeGrafter"/>
</dbReference>
<dbReference type="SUPFAM" id="SSF50998">
    <property type="entry name" value="Quinoprotein alcohol dehydrogenase-like"/>
    <property type="match status" value="1"/>
</dbReference>
<evidence type="ECO:0000256" key="2">
    <source>
        <dbReference type="ARBA" id="ARBA00007373"/>
    </source>
</evidence>
<dbReference type="InterPro" id="IPR011047">
    <property type="entry name" value="Quinoprotein_ADH-like_sf"/>
</dbReference>
<evidence type="ECO:0000256" key="1">
    <source>
        <dbReference type="ARBA" id="ARBA00004123"/>
    </source>
</evidence>
<dbReference type="InterPro" id="IPR042533">
    <property type="entry name" value="Nucleoporin_Nup155_C_1"/>
</dbReference>
<dbReference type="PANTHER" id="PTHR10350">
    <property type="entry name" value="NUCLEAR PORE COMPLEX PROTEIN NUP155"/>
    <property type="match status" value="1"/>
</dbReference>
<dbReference type="GO" id="GO:0006606">
    <property type="term" value="P:protein import into nucleus"/>
    <property type="evidence" value="ECO:0007669"/>
    <property type="project" value="TreeGrafter"/>
</dbReference>
<keyword evidence="3" id="KW-0813">Transport</keyword>
<dbReference type="PANTHER" id="PTHR10350:SF6">
    <property type="entry name" value="NUCLEAR PORE COMPLEX PROTEIN NUP155"/>
    <property type="match status" value="1"/>
</dbReference>
<reference evidence="8" key="1">
    <citation type="submission" date="2020-11" db="EMBL/GenBank/DDBJ databases">
        <authorList>
            <consortium name="DOE Joint Genome Institute"/>
            <person name="Ahrendt S."/>
            <person name="Riley R."/>
            <person name="Andreopoulos W."/>
            <person name="Labutti K."/>
            <person name="Pangilinan J."/>
            <person name="Ruiz-Duenas F.J."/>
            <person name="Barrasa J.M."/>
            <person name="Sanchez-Garcia M."/>
            <person name="Camarero S."/>
            <person name="Miyauchi S."/>
            <person name="Serrano A."/>
            <person name="Linde D."/>
            <person name="Babiker R."/>
            <person name="Drula E."/>
            <person name="Ayuso-Fernandez I."/>
            <person name="Pacheco R."/>
            <person name="Padilla G."/>
            <person name="Ferreira P."/>
            <person name="Barriuso J."/>
            <person name="Kellner H."/>
            <person name="Castanera R."/>
            <person name="Alfaro M."/>
            <person name="Ramirez L."/>
            <person name="Pisabarro A.G."/>
            <person name="Kuo A."/>
            <person name="Tritt A."/>
            <person name="Lipzen A."/>
            <person name="He G."/>
            <person name="Yan M."/>
            <person name="Ng V."/>
            <person name="Cullen D."/>
            <person name="Martin F."/>
            <person name="Rosso M.-N."/>
            <person name="Henrissat B."/>
            <person name="Hibbett D."/>
            <person name="Martinez A.T."/>
            <person name="Grigoriev I.V."/>
        </authorList>
    </citation>
    <scope>NUCLEOTIDE SEQUENCE</scope>
    <source>
        <strain evidence="8">CBS 506.95</strain>
    </source>
</reference>
<dbReference type="InterPro" id="IPR004870">
    <property type="entry name" value="Nucleoporin_Nup155"/>
</dbReference>
<dbReference type="OrthoDB" id="338970at2759"/>
<dbReference type="Pfam" id="PF03177">
    <property type="entry name" value="Nucleoporin_C"/>
    <property type="match status" value="1"/>
</dbReference>
<keyword evidence="9" id="KW-1185">Reference proteome</keyword>
<dbReference type="InterPro" id="IPR042538">
    <property type="entry name" value="Nucleoporin_Nup155_C_3"/>
</dbReference>
<evidence type="ECO:0000313" key="8">
    <source>
        <dbReference type="EMBL" id="KAF9535388.1"/>
    </source>
</evidence>
<evidence type="ECO:0000256" key="3">
    <source>
        <dbReference type="ARBA" id="ARBA00022448"/>
    </source>
</evidence>
<dbReference type="GO" id="GO:0000972">
    <property type="term" value="P:transcription-dependent tethering of RNA polymerase II gene DNA at nuclear periphery"/>
    <property type="evidence" value="ECO:0007669"/>
    <property type="project" value="TreeGrafter"/>
</dbReference>
<keyword evidence="4" id="KW-0539">Nucleus</keyword>
<feature type="domain" description="Nucleoporin Nup133/Nup155-like N-terminal" evidence="7">
    <location>
        <begin position="95"/>
        <end position="455"/>
    </location>
</feature>
<dbReference type="Proteomes" id="UP000807306">
    <property type="component" value="Unassembled WGS sequence"/>
</dbReference>
<dbReference type="Gene3D" id="1.25.40.440">
    <property type="entry name" value="Nucleoporin, helical domain, central subdomain"/>
    <property type="match status" value="1"/>
</dbReference>
<comment type="subcellular location">
    <subcellularLocation>
        <location evidence="1">Nucleus</location>
    </subcellularLocation>
</comment>
<dbReference type="InterPro" id="IPR007187">
    <property type="entry name" value="Nucleoporin_Nup133/Nup155_C"/>
</dbReference>
<sequence>MDTTFGPFGASSSVKPNDNTARQAPAEKPALIDLPALQNASQVLLEQLSKDAQIIPDLGETLTSSGNQVTASYSVFPDDIRVPFQKRKFIGIPEGLFQFTTIANVVSNMGLMPEIDRAWISIDHKLFLWDYNDGQELASFMDQPNVITHVALVRPKQGLFVDEITSILVICTPISVLLIGVALTPVQGMDGRVRKELKLYATDLSVSTEVEMNSVIGTVDGRIFMRGSQDGHLYEFHYQEKESWFGKRVYLIDHSRGAMQSILPRFVTAGSEERILHLVSDIKRNCFYAVNSDNTISVFAPNGDKAVQHIQTISSLYKSVREKVPVTPHLSSEENFNIIGLHIIDPGESRGGLQLVAVSSNGIRLFFGPSVGYGYSFSGSSSSGTRQLQLAHIRLPPPNLIHPDEQARLFRPPAFGTSQLHSQPKTSSPFTVKDLTDSAYADGLTIISQKTDLPDTDFILCFSPDLSRIGTLGQLTAPQPTQPAPYANTYGQYGNAPNTSRPPLTENATVLAIPGRTWAAAAIPKIISSGTPAPTTINELATQFGESPNQFVLLTTVGLTFLVRRRTVDYLKAALEELQSEGNVQPIIEFRDSFGRDQTCAMLLGLASGNTYLDPSGGQTSGIITTISPELAGVAKQAFYDFGERPIWTERHTYGTSENKGSAIFSGRREGFGLYFARLIRPIWKTKLTTVTPIGLQVLNASETTLSNIQKNLFALKDFLTRNPHLFHSSPSEPNPSRTLVTEQEAWKAEQKSVSELQDLLSRTIEALSFILLLNDYHLGELISKCEVDIQKLIASLTFEDLITTQHGMTMSRSLVNVVIDQQIGQQISVDTISEILQQRCGSFCSTDDVMLYKAKENIRKAAETRNPPERQKYLAEALRLFTKGARILDFDKLREIIGDFQQLGYAKGALDLPLACARAQDPDNAGLECWHANASEQDSRFNFVRQRMQCYDLVLDSLTVFEECCNKAPNSTAAHTLDDPETVRSHAYELAFASEDEMFHSTLYDWLIGRNLADDLLEMRPAFLEAHLRRDPPSLQKFQLLWQFYVKNGQPLRAAEVLFAMAESATFELDLDARLEYLTLAVANAKSHPISTGGRHETAIAFLTELEEKLDVAQVQLEIYNTLAPHINDDKEVGGRIQSLSKHLFTMQDLYQKFAVPFDLPAIKLLCLHVSEHRDENVVHPIWNQIFDDVMEETDIPADRADMIVSRVVPLGQRFYPSDSAFPLRFIATLLVRFLLANKTSLPAGWVARVLIQCGVRFPETWDVFNEMYESQIPPFNDQGNVQSISSEIAVLIKDWITEAIRPQANTLRVEFPVGRVDAAIDHYLSELEPGRAETRALYEESKRQLRKYW</sequence>
<organism evidence="8 9">
    <name type="scientific">Crepidotus variabilis</name>
    <dbReference type="NCBI Taxonomy" id="179855"/>
    <lineage>
        <taxon>Eukaryota</taxon>
        <taxon>Fungi</taxon>
        <taxon>Dikarya</taxon>
        <taxon>Basidiomycota</taxon>
        <taxon>Agaricomycotina</taxon>
        <taxon>Agaricomycetes</taxon>
        <taxon>Agaricomycetidae</taxon>
        <taxon>Agaricales</taxon>
        <taxon>Agaricineae</taxon>
        <taxon>Crepidotaceae</taxon>
        <taxon>Crepidotus</taxon>
    </lineage>
</organism>
<comment type="similarity">
    <text evidence="2">Belongs to the non-repetitive/WGA-negative nucleoporin family.</text>
</comment>
<dbReference type="EMBL" id="MU157824">
    <property type="protein sequence ID" value="KAF9535388.1"/>
    <property type="molecule type" value="Genomic_DNA"/>
</dbReference>
<dbReference type="GO" id="GO:0017056">
    <property type="term" value="F:structural constituent of nuclear pore"/>
    <property type="evidence" value="ECO:0007669"/>
    <property type="project" value="InterPro"/>
</dbReference>
<feature type="domain" description="Nucleoporin Nup133/Nup155-like C-terminal" evidence="6">
    <location>
        <begin position="666"/>
        <end position="1330"/>
    </location>
</feature>
<protein>
    <submittedName>
        <fullName evidence="8">Nucleoporin</fullName>
    </submittedName>
</protein>